<evidence type="ECO:0000256" key="1">
    <source>
        <dbReference type="SAM" id="MobiDB-lite"/>
    </source>
</evidence>
<reference evidence="5" key="2">
    <citation type="journal article" date="2016" name="Genome Announc.">
        <title>Draft Genome Sequences of Two Novel Amoeba-Resistant Intranuclear Bacteria, 'Candidatus Berkiella cookevillensis' and 'Candidatus Berkiella aquae'.</title>
        <authorList>
            <person name="Mehari Y.T."/>
            <person name="Arivett B.A."/>
            <person name="Farone A.L."/>
            <person name="Gunderson J.H."/>
            <person name="Farone M.B."/>
        </authorList>
    </citation>
    <scope>NUCLEOTIDE SEQUENCE</scope>
    <source>
        <strain evidence="5">HT99</strain>
    </source>
</reference>
<feature type="compositionally biased region" description="Pro residues" evidence="1">
    <location>
        <begin position="533"/>
        <end position="552"/>
    </location>
</feature>
<comment type="caution">
    <text evidence="4">The sequence shown here is derived from an EMBL/GenBank/DDBJ whole genome shotgun (WGS) entry which is preliminary data.</text>
</comment>
<dbReference type="AlphaFoldDB" id="A0A0Q9YXX9"/>
<dbReference type="InterPro" id="IPR046535">
    <property type="entry name" value="DUF6600"/>
</dbReference>
<dbReference type="InterPro" id="IPR006860">
    <property type="entry name" value="FecR"/>
</dbReference>
<feature type="compositionally biased region" description="Basic and acidic residues" evidence="1">
    <location>
        <begin position="600"/>
        <end position="609"/>
    </location>
</feature>
<sequence>MTYVKNTLKLLLNLLVSILFLSQTVFADPPARVARLSFINGDVIFSPAGEKQWVKANLNRPLIVGDRLWTYEGARTQLQLGSASFFVDGQSSISILNLNEKISQFKLTQGRINFVVRGVTSRPIEVDTPNLALVVNTPGSYSISVDPRTNSTAVSVFKGKAVVYGKKAAYRINDKRSYRFTGVDLRSQSIKRVDDNFDRWYQERTSRKLTTVRYVSPEVIGYEDLEDHGVWVNNKRYGYIWQPKVAANWVPYRDGHWAWIEPWGWTWVDNQPWGFAPFHYGRWTYVTNRWYWVPGPRRANPVYAPALVAFVGTSRAQLTLSTGGIGIAWFPLGPGDVYRPAYSVSRDYFMRVNSSNTIVKQKTILTQVYSQPTLPLTYANQQIANSVTAVPSKVFVQAQPVAAAAVAVPPTSITQTQVSAAAPVAPTAVSVAGSEKTVEKPPVKAEEPVVVQNPPAQEPISFEKKEPMLAKDPGIPLDEKQLTALQPEKPAVVETVKVEPEVKPVEIPSVTEAPKTEEPKAEEPKKAPKPEEPAPQAPTPEMPAPEKPQPEMPKPEEPKPEVPKPQEPQPEVPKVPEELPKAPKPETQEPSVIEAPKGNAAEERFKEPPAVDQRAIPGEPETQPESEGFKQRPENKMTPSEPEAGEVPVERTIPGPPEPNPNEGFKRDIAPSKPEAAEPPPRAAEPIDIPEPPVHKPEPAPMPTPKPAPMPEPKPAPAPTPTPAPMPEPKPIMPTPEPPKPAPEPPPMPAPPPVPVPEAPQAPPTPAPEPPVMPSPDGAPNPGNVPSVQ</sequence>
<feature type="compositionally biased region" description="Basic and acidic residues" evidence="1">
    <location>
        <begin position="514"/>
        <end position="532"/>
    </location>
</feature>
<feature type="domain" description="FecR protein" evidence="3">
    <location>
        <begin position="66"/>
        <end position="161"/>
    </location>
</feature>
<dbReference type="EMBL" id="LKAJ02000001">
    <property type="protein sequence ID" value="MCS5710465.1"/>
    <property type="molecule type" value="Genomic_DNA"/>
</dbReference>
<feature type="compositionally biased region" description="Pro residues" evidence="1">
    <location>
        <begin position="699"/>
        <end position="779"/>
    </location>
</feature>
<proteinExistence type="predicted"/>
<dbReference type="PANTHER" id="PTHR38731">
    <property type="entry name" value="LIPL45-RELATED LIPOPROTEIN-RELATED"/>
    <property type="match status" value="1"/>
</dbReference>
<feature type="region of interest" description="Disordered" evidence="1">
    <location>
        <begin position="486"/>
        <end position="789"/>
    </location>
</feature>
<reference evidence="5" key="3">
    <citation type="submission" date="2021-06" db="EMBL/GenBank/DDBJ databases">
        <title>Genomic Description and Analysis of Intracellular Bacteria, Candidatus Berkiella cookevillensis and Candidatus Berkiella aquae.</title>
        <authorList>
            <person name="Kidane D.T."/>
            <person name="Mehari Y.T."/>
            <person name="Rice F.C."/>
            <person name="Arivett B.A."/>
            <person name="Farone A.L."/>
            <person name="Berk S.G."/>
            <person name="Farone M.B."/>
        </authorList>
    </citation>
    <scope>NUCLEOTIDE SEQUENCE</scope>
    <source>
        <strain evidence="5">HT99</strain>
    </source>
</reference>
<dbReference type="EMBL" id="LKAJ01000003">
    <property type="protein sequence ID" value="KRG21844.1"/>
    <property type="molecule type" value="Genomic_DNA"/>
</dbReference>
<evidence type="ECO:0000313" key="5">
    <source>
        <dbReference type="EMBL" id="MCS5710465.1"/>
    </source>
</evidence>
<feature type="compositionally biased region" description="Basic and acidic residues" evidence="1">
    <location>
        <begin position="574"/>
        <end position="587"/>
    </location>
</feature>
<name>A0A0Q9YXX9_9GAMM</name>
<dbReference type="Pfam" id="PF04773">
    <property type="entry name" value="FecR"/>
    <property type="match status" value="1"/>
</dbReference>
<evidence type="ECO:0000259" key="3">
    <source>
        <dbReference type="Pfam" id="PF04773"/>
    </source>
</evidence>
<organism evidence="4">
    <name type="scientific">Candidatus Berkiella aquae</name>
    <dbReference type="NCBI Taxonomy" id="295108"/>
    <lineage>
        <taxon>Bacteria</taxon>
        <taxon>Pseudomonadati</taxon>
        <taxon>Pseudomonadota</taxon>
        <taxon>Gammaproteobacteria</taxon>
        <taxon>Candidatus Berkiellales</taxon>
        <taxon>Candidatus Berkiellaceae</taxon>
        <taxon>Candidatus Berkiella</taxon>
    </lineage>
</organism>
<reference evidence="4" key="1">
    <citation type="submission" date="2015-09" db="EMBL/GenBank/DDBJ databases">
        <title>Draft Genome Sequences of Two Novel Amoeba-resistant Intranuclear Bacteria, Candidatus Berkiella cookevillensis and Candidatus Berkiella aquae.</title>
        <authorList>
            <person name="Mehari Y.T."/>
            <person name="Arivett B.A."/>
            <person name="Farone A.L."/>
            <person name="Gunderson J.H."/>
            <person name="Farone M.B."/>
        </authorList>
    </citation>
    <scope>NUCLEOTIDE SEQUENCE [LARGE SCALE GENOMIC DNA]</scope>
    <source>
        <strain evidence="4">HT99</strain>
    </source>
</reference>
<dbReference type="OrthoDB" id="5485224at2"/>
<keyword evidence="2" id="KW-0732">Signal</keyword>
<feature type="signal peptide" evidence="2">
    <location>
        <begin position="1"/>
        <end position="27"/>
    </location>
</feature>
<dbReference type="PANTHER" id="PTHR38731:SF3">
    <property type="entry name" value="BLL6125 PROTEIN"/>
    <property type="match status" value="1"/>
</dbReference>
<feature type="compositionally biased region" description="Basic and acidic residues" evidence="1">
    <location>
        <begin position="553"/>
        <end position="564"/>
    </location>
</feature>
<evidence type="ECO:0000313" key="4">
    <source>
        <dbReference type="EMBL" id="KRG21844.1"/>
    </source>
</evidence>
<dbReference type="STRING" id="295108.HT99x_01037"/>
<dbReference type="RefSeq" id="WP_075065668.1">
    <property type="nucleotide sequence ID" value="NZ_LKAJ02000001.1"/>
</dbReference>
<dbReference type="Pfam" id="PF20245">
    <property type="entry name" value="DUF6600"/>
    <property type="match status" value="1"/>
</dbReference>
<feature type="chain" id="PRO_5043129858" evidence="2">
    <location>
        <begin position="28"/>
        <end position="789"/>
    </location>
</feature>
<evidence type="ECO:0000313" key="6">
    <source>
        <dbReference type="Proteomes" id="UP000051497"/>
    </source>
</evidence>
<accession>A0A0Q9YXX9</accession>
<protein>
    <submittedName>
        <fullName evidence="5">FecR domain-containing protein</fullName>
    </submittedName>
    <submittedName>
        <fullName evidence="4">FecR protein</fullName>
    </submittedName>
</protein>
<dbReference type="PRINTS" id="PR01217">
    <property type="entry name" value="PRICHEXTENSN"/>
</dbReference>
<gene>
    <name evidence="5" type="ORF">HT99x_003410</name>
    <name evidence="4" type="ORF">HT99x_01037</name>
</gene>
<evidence type="ECO:0000256" key="2">
    <source>
        <dbReference type="SAM" id="SignalP"/>
    </source>
</evidence>
<keyword evidence="6" id="KW-1185">Reference proteome</keyword>
<dbReference type="Proteomes" id="UP000051497">
    <property type="component" value="Unassembled WGS sequence"/>
</dbReference>